<protein>
    <submittedName>
        <fullName evidence="5">Ribosomal-protein-alanine N-acetyltransferase</fullName>
    </submittedName>
</protein>
<name>A0A318TMX4_9BACL</name>
<dbReference type="EMBL" id="QJTJ01000014">
    <property type="protein sequence ID" value="PYF05843.1"/>
    <property type="molecule type" value="Genomic_DNA"/>
</dbReference>
<comment type="caution">
    <text evidence="5">The sequence shown here is derived from an EMBL/GenBank/DDBJ whole genome shotgun (WGS) entry which is preliminary data.</text>
</comment>
<dbReference type="InterPro" id="IPR051531">
    <property type="entry name" value="N-acetyltransferase"/>
</dbReference>
<evidence type="ECO:0000259" key="4">
    <source>
        <dbReference type="PROSITE" id="PS51186"/>
    </source>
</evidence>
<accession>A0A318TMX4</accession>
<keyword evidence="2" id="KW-0012">Acyltransferase</keyword>
<reference evidence="5 6" key="1">
    <citation type="submission" date="2018-06" db="EMBL/GenBank/DDBJ databases">
        <title>Genomic Encyclopedia of Archaeal and Bacterial Type Strains, Phase II (KMG-II): from individual species to whole genera.</title>
        <authorList>
            <person name="Goeker M."/>
        </authorList>
    </citation>
    <scope>NUCLEOTIDE SEQUENCE [LARGE SCALE GENOMIC DNA]</scope>
    <source>
        <strain evidence="5 6">KACC 16626</strain>
    </source>
</reference>
<dbReference type="Gene3D" id="3.40.630.30">
    <property type="match status" value="1"/>
</dbReference>
<dbReference type="InterPro" id="IPR016181">
    <property type="entry name" value="Acyl_CoA_acyltransferase"/>
</dbReference>
<dbReference type="PROSITE" id="PS51186">
    <property type="entry name" value="GNAT"/>
    <property type="match status" value="1"/>
</dbReference>
<dbReference type="PANTHER" id="PTHR43792:SF8">
    <property type="entry name" value="[RIBOSOMAL PROTEIN US5]-ALANINE N-ACETYLTRANSFERASE"/>
    <property type="match status" value="1"/>
</dbReference>
<dbReference type="AlphaFoldDB" id="A0A318TMX4"/>
<evidence type="ECO:0000256" key="3">
    <source>
        <dbReference type="ARBA" id="ARBA00038502"/>
    </source>
</evidence>
<evidence type="ECO:0000313" key="6">
    <source>
        <dbReference type="Proteomes" id="UP000247416"/>
    </source>
</evidence>
<comment type="similarity">
    <text evidence="3">Belongs to the acetyltransferase family. RimJ subfamily.</text>
</comment>
<dbReference type="GO" id="GO:0005737">
    <property type="term" value="C:cytoplasm"/>
    <property type="evidence" value="ECO:0007669"/>
    <property type="project" value="TreeGrafter"/>
</dbReference>
<gene>
    <name evidence="5" type="ORF">BJ095_11421</name>
</gene>
<dbReference type="SUPFAM" id="SSF55729">
    <property type="entry name" value="Acyl-CoA N-acyltransferases (Nat)"/>
    <property type="match status" value="1"/>
</dbReference>
<dbReference type="GO" id="GO:0008999">
    <property type="term" value="F:protein-N-terminal-alanine acetyltransferase activity"/>
    <property type="evidence" value="ECO:0007669"/>
    <property type="project" value="TreeGrafter"/>
</dbReference>
<organism evidence="5 6">
    <name type="scientific">Ureibacillus chungkukjangi</name>
    <dbReference type="NCBI Taxonomy" id="1202712"/>
    <lineage>
        <taxon>Bacteria</taxon>
        <taxon>Bacillati</taxon>
        <taxon>Bacillota</taxon>
        <taxon>Bacilli</taxon>
        <taxon>Bacillales</taxon>
        <taxon>Caryophanaceae</taxon>
        <taxon>Ureibacillus</taxon>
    </lineage>
</organism>
<dbReference type="PANTHER" id="PTHR43792">
    <property type="entry name" value="GNAT FAMILY, PUTATIVE (AFU_ORTHOLOGUE AFUA_3G00765)-RELATED-RELATED"/>
    <property type="match status" value="1"/>
</dbReference>
<keyword evidence="6" id="KW-1185">Reference proteome</keyword>
<dbReference type="RefSeq" id="WP_181418049.1">
    <property type="nucleotide sequence ID" value="NZ_CP085009.1"/>
</dbReference>
<sequence>MVKKFFNLLHKKGDKLVKIEGDRLLLRTFVESDAKSLAELMRRNKFFWSVHEPLHEEEFYTEEAQFKKILESIHLLRANREFSFGIYPKGSNVLIGHISLYAIKRLPYNSAFIGYSIDERYTRKGIATEAVNEVIKFAFRHVKLHRIEAYVSPKNEGSIKVLEKAHFVREGLLRELLYINGSWEDHYLYSLLQDDFRK</sequence>
<dbReference type="InterPro" id="IPR000182">
    <property type="entry name" value="GNAT_dom"/>
</dbReference>
<proteinExistence type="inferred from homology"/>
<dbReference type="Pfam" id="PF13302">
    <property type="entry name" value="Acetyltransf_3"/>
    <property type="match status" value="1"/>
</dbReference>
<feature type="domain" description="N-acetyltransferase" evidence="4">
    <location>
        <begin position="24"/>
        <end position="194"/>
    </location>
</feature>
<evidence type="ECO:0000256" key="1">
    <source>
        <dbReference type="ARBA" id="ARBA00022679"/>
    </source>
</evidence>
<evidence type="ECO:0000256" key="2">
    <source>
        <dbReference type="ARBA" id="ARBA00023315"/>
    </source>
</evidence>
<dbReference type="Proteomes" id="UP000247416">
    <property type="component" value="Unassembled WGS sequence"/>
</dbReference>
<keyword evidence="1 5" id="KW-0808">Transferase</keyword>
<evidence type="ECO:0000313" key="5">
    <source>
        <dbReference type="EMBL" id="PYF05843.1"/>
    </source>
</evidence>